<comment type="similarity">
    <text evidence="2">Belongs to the phosphohexose mutase family.</text>
</comment>
<dbReference type="GO" id="GO:0016868">
    <property type="term" value="F:intramolecular phosphotransferase activity"/>
    <property type="evidence" value="ECO:0007669"/>
    <property type="project" value="InterPro"/>
</dbReference>
<keyword evidence="6" id="KW-0648">Protein biosynthesis</keyword>
<evidence type="ECO:0000256" key="3">
    <source>
        <dbReference type="ARBA" id="ARBA00022490"/>
    </source>
</evidence>
<dbReference type="InterPro" id="IPR005844">
    <property type="entry name" value="A-D-PHexomutase_a/b/a-I"/>
</dbReference>
<dbReference type="FunFam" id="3.90.550.10:FF:000013">
    <property type="entry name" value="mannose-1-phosphate guanyltransferase beta"/>
    <property type="match status" value="1"/>
</dbReference>
<dbReference type="Gene3D" id="2.160.10.10">
    <property type="entry name" value="Hexapeptide repeat proteins"/>
    <property type="match status" value="1"/>
</dbReference>
<evidence type="ECO:0000256" key="4">
    <source>
        <dbReference type="ARBA" id="ARBA00022540"/>
    </source>
</evidence>
<dbReference type="InterPro" id="IPR029044">
    <property type="entry name" value="Nucleotide-diphossugar_trans"/>
</dbReference>
<dbReference type="InterPro" id="IPR036900">
    <property type="entry name" value="A-D-PHexomutase_C_sf"/>
</dbReference>
<dbReference type="Gene3D" id="3.30.310.50">
    <property type="entry name" value="Alpha-D-phosphohexomutase, C-terminal domain"/>
    <property type="match status" value="1"/>
</dbReference>
<keyword evidence="5 10" id="KW-0808">Transferase</keyword>
<reference evidence="10 11" key="1">
    <citation type="submission" date="2016-11" db="EMBL/GenBank/DDBJ databases">
        <authorList>
            <person name="Jaros S."/>
            <person name="Januszkiewicz K."/>
            <person name="Wedrychowicz H."/>
        </authorList>
    </citation>
    <scope>NUCLEOTIDE SEQUENCE [LARGE SCALE GENOMIC DNA]</scope>
    <source>
        <strain evidence="10 11">DSM 17918</strain>
    </source>
</reference>
<dbReference type="GO" id="GO:0005975">
    <property type="term" value="P:carbohydrate metabolic process"/>
    <property type="evidence" value="ECO:0007669"/>
    <property type="project" value="InterPro"/>
</dbReference>
<proteinExistence type="inferred from homology"/>
<dbReference type="InterPro" id="IPR056764">
    <property type="entry name" value="LbH_EIF2B3/5"/>
</dbReference>
<dbReference type="Pfam" id="PF00483">
    <property type="entry name" value="NTP_transferase"/>
    <property type="match status" value="1"/>
</dbReference>
<dbReference type="Pfam" id="PF25084">
    <property type="entry name" value="LbH_EIF2B"/>
    <property type="match status" value="1"/>
</dbReference>
<comment type="subcellular location">
    <subcellularLocation>
        <location evidence="1">Cytoplasm</location>
        <location evidence="1">Cytosol</location>
    </subcellularLocation>
</comment>
<keyword evidence="4" id="KW-0396">Initiation factor</keyword>
<dbReference type="Gene3D" id="3.40.120.10">
    <property type="entry name" value="Alpha-D-Glucose-1,6-Bisphosphate, subunit A, domain 3"/>
    <property type="match status" value="3"/>
</dbReference>
<evidence type="ECO:0000256" key="5">
    <source>
        <dbReference type="ARBA" id="ARBA00022679"/>
    </source>
</evidence>
<keyword evidence="11" id="KW-1185">Reference proteome</keyword>
<feature type="domain" description="EIF2B subunit epsilon/gamma LbH" evidence="9">
    <location>
        <begin position="247"/>
        <end position="348"/>
    </location>
</feature>
<protein>
    <submittedName>
        <fullName evidence="10">Mannose-1-phosphate guanylyltransferase / phosphomannomutase</fullName>
    </submittedName>
</protein>
<keyword evidence="10" id="KW-0548">Nucleotidyltransferase</keyword>
<dbReference type="PANTHER" id="PTHR22572">
    <property type="entry name" value="SUGAR-1-PHOSPHATE GUANYL TRANSFERASE"/>
    <property type="match status" value="1"/>
</dbReference>
<dbReference type="SUPFAM" id="SSF51161">
    <property type="entry name" value="Trimeric LpxA-like enzymes"/>
    <property type="match status" value="1"/>
</dbReference>
<dbReference type="InterPro" id="IPR016055">
    <property type="entry name" value="A-D-PHexomutase_a/b/a-I/II/III"/>
</dbReference>
<dbReference type="STRING" id="1121256.SAMN02746089_00628"/>
<dbReference type="CDD" id="cd04181">
    <property type="entry name" value="NTP_transferase"/>
    <property type="match status" value="1"/>
</dbReference>
<evidence type="ECO:0000259" key="9">
    <source>
        <dbReference type="Pfam" id="PF25084"/>
    </source>
</evidence>
<evidence type="ECO:0000256" key="1">
    <source>
        <dbReference type="ARBA" id="ARBA00004514"/>
    </source>
</evidence>
<accession>A0A1M4VH50</accession>
<evidence type="ECO:0000256" key="6">
    <source>
        <dbReference type="ARBA" id="ARBA00022917"/>
    </source>
</evidence>
<feature type="domain" description="Alpha-D-phosphohexomutase alpha/beta/alpha" evidence="8">
    <location>
        <begin position="382"/>
        <end position="509"/>
    </location>
</feature>
<dbReference type="Proteomes" id="UP000184088">
    <property type="component" value="Unassembled WGS sequence"/>
</dbReference>
<organism evidence="10 11">
    <name type="scientific">Caldanaerobius fijiensis DSM 17918</name>
    <dbReference type="NCBI Taxonomy" id="1121256"/>
    <lineage>
        <taxon>Bacteria</taxon>
        <taxon>Bacillati</taxon>
        <taxon>Bacillota</taxon>
        <taxon>Clostridia</taxon>
        <taxon>Thermoanaerobacterales</taxon>
        <taxon>Thermoanaerobacteraceae</taxon>
        <taxon>Caldanaerobius</taxon>
    </lineage>
</organism>
<evidence type="ECO:0000313" key="11">
    <source>
        <dbReference type="Proteomes" id="UP000184088"/>
    </source>
</evidence>
<dbReference type="AlphaFoldDB" id="A0A1M4VH50"/>
<dbReference type="SUPFAM" id="SSF53448">
    <property type="entry name" value="Nucleotide-diphospho-sugar transferases"/>
    <property type="match status" value="1"/>
</dbReference>
<feature type="domain" description="Nucleotidyl transferase" evidence="7">
    <location>
        <begin position="2"/>
        <end position="232"/>
    </location>
</feature>
<dbReference type="Pfam" id="PF02878">
    <property type="entry name" value="PGM_PMM_I"/>
    <property type="match status" value="1"/>
</dbReference>
<dbReference type="SUPFAM" id="SSF53738">
    <property type="entry name" value="Phosphoglucomutase, first 3 domains"/>
    <property type="match status" value="1"/>
</dbReference>
<dbReference type="SUPFAM" id="SSF55957">
    <property type="entry name" value="Phosphoglucomutase, C-terminal domain"/>
    <property type="match status" value="1"/>
</dbReference>
<gene>
    <name evidence="10" type="ORF">SAMN02746089_00628</name>
</gene>
<sequence length="789" mass="88441">MKAVVMAGGIGSRLKPLTCNIPKPLVPVANRPVMEYTVELLKKYGITDICATLQYLPNTIKEHFGDGKCFGVNMRYYIEDEPLGTAGSVKNAEDFLDEPFIVISGDVLTDFRLDKALEFHRSKGALVTIVLTRVAVPLEYGVVITDDTGKIIRFLEKPSWSEVFSDTVNTGIYILQPEVLDYIKKGQVFDFSKDFFPMLLRENKPIYGYIAEGYWCDIGNIQEYMNCHRDILNGRIRVNLREKPFKPNIWMGNNVKIGENTSISDYVIIGDNVRIGKNVFIDSGTVIGDDVVIEDNATIKRSIIWKNSYVGKNSEIRAAVVCHRVQLKNRVCIFENSVIGDDTLIKEGSIIKPDVKIWPQKMIDAESIVSSDVIWGTRYKKNIFGYDGASGHVNVDMTPEFCARLGAVIPCIIKGKIGVSCDDSVQSKMLKMALISGLMSAGAHIYDFGTLILPMARAAVKDYRLGGSVHVKRIEDSEVSVINILDSKGCNIDKGMERKLENVLSQGDFKRCIVGEITDVEMIPDYDKVYMIKLLNNIDTYSLRKRHFTVSFNTPSDYMKRILNTILNYCGCKIQAIGEIDFYIDNNGETLGLKGPGGKIIPEETMIALRSYLMIQSDSPEPVVIPINSPDAISDMVKAGNKQVIYTKTALQERMGKIAESTGNSGGITQFDLNFDAISFLVKILEILAKEKITLEELLNRLPNFYYDKEIVPCSWDAKGRIIRSLIEEANKDDEVLEGAKIKHDKGWAMVLPDPEQPACRVYAQGYTEEYARELTDMYVKKIKSIDGK</sequence>
<evidence type="ECO:0000259" key="8">
    <source>
        <dbReference type="Pfam" id="PF02878"/>
    </source>
</evidence>
<name>A0A1M4VH50_9THEO</name>
<dbReference type="InterPro" id="IPR005835">
    <property type="entry name" value="NTP_transferase_dom"/>
</dbReference>
<dbReference type="CDD" id="cd03356">
    <property type="entry name" value="LbH_G1P_AT_C_like"/>
    <property type="match status" value="1"/>
</dbReference>
<evidence type="ECO:0000256" key="2">
    <source>
        <dbReference type="ARBA" id="ARBA00010231"/>
    </source>
</evidence>
<dbReference type="EMBL" id="FQVH01000004">
    <property type="protein sequence ID" value="SHE68374.1"/>
    <property type="molecule type" value="Genomic_DNA"/>
</dbReference>
<keyword evidence="3" id="KW-0963">Cytoplasm</keyword>
<dbReference type="RefSeq" id="WP_073341699.1">
    <property type="nucleotide sequence ID" value="NZ_FQVH01000004.1"/>
</dbReference>
<dbReference type="Gene3D" id="3.90.550.10">
    <property type="entry name" value="Spore Coat Polysaccharide Biosynthesis Protein SpsA, Chain A"/>
    <property type="match status" value="1"/>
</dbReference>
<dbReference type="OrthoDB" id="9803871at2"/>
<evidence type="ECO:0000259" key="7">
    <source>
        <dbReference type="Pfam" id="PF00483"/>
    </source>
</evidence>
<dbReference type="InterPro" id="IPR011004">
    <property type="entry name" value="Trimer_LpxA-like_sf"/>
</dbReference>
<dbReference type="InterPro" id="IPR050486">
    <property type="entry name" value="Mannose-1P_guanyltransferase"/>
</dbReference>
<dbReference type="GO" id="GO:0016779">
    <property type="term" value="F:nucleotidyltransferase activity"/>
    <property type="evidence" value="ECO:0007669"/>
    <property type="project" value="UniProtKB-KW"/>
</dbReference>
<evidence type="ECO:0000313" key="10">
    <source>
        <dbReference type="EMBL" id="SHE68374.1"/>
    </source>
</evidence>